<accession>A0A0D0B5Q1</accession>
<evidence type="ECO:0008006" key="14">
    <source>
        <dbReference type="Google" id="ProtNLM"/>
    </source>
</evidence>
<evidence type="ECO:0000256" key="9">
    <source>
        <dbReference type="PIRSR" id="PIRSR602401-1"/>
    </source>
</evidence>
<dbReference type="PRINTS" id="PR00463">
    <property type="entry name" value="EP450I"/>
</dbReference>
<dbReference type="PRINTS" id="PR00385">
    <property type="entry name" value="P450"/>
</dbReference>
<evidence type="ECO:0000256" key="6">
    <source>
        <dbReference type="ARBA" id="ARBA00023002"/>
    </source>
</evidence>
<evidence type="ECO:0000256" key="3">
    <source>
        <dbReference type="ARBA" id="ARBA00010617"/>
    </source>
</evidence>
<evidence type="ECO:0000256" key="5">
    <source>
        <dbReference type="ARBA" id="ARBA00022723"/>
    </source>
</evidence>
<keyword evidence="11" id="KW-0472">Membrane</keyword>
<reference evidence="13" key="2">
    <citation type="submission" date="2015-01" db="EMBL/GenBank/DDBJ databases">
        <title>Evolutionary Origins and Diversification of the Mycorrhizal Mutualists.</title>
        <authorList>
            <consortium name="DOE Joint Genome Institute"/>
            <consortium name="Mycorrhizal Genomics Consortium"/>
            <person name="Kohler A."/>
            <person name="Kuo A."/>
            <person name="Nagy L.G."/>
            <person name="Floudas D."/>
            <person name="Copeland A."/>
            <person name="Barry K.W."/>
            <person name="Cichocki N."/>
            <person name="Veneault-Fourrey C."/>
            <person name="LaButti K."/>
            <person name="Lindquist E.A."/>
            <person name="Lipzen A."/>
            <person name="Lundell T."/>
            <person name="Morin E."/>
            <person name="Murat C."/>
            <person name="Riley R."/>
            <person name="Ohm R."/>
            <person name="Sun H."/>
            <person name="Tunlid A."/>
            <person name="Henrissat B."/>
            <person name="Grigoriev I.V."/>
            <person name="Hibbett D.S."/>
            <person name="Martin F."/>
        </authorList>
    </citation>
    <scope>NUCLEOTIDE SEQUENCE [LARGE SCALE GENOMIC DNA]</scope>
    <source>
        <strain evidence="13">UH-Slu-Lm8-n1</strain>
    </source>
</reference>
<keyword evidence="11" id="KW-1133">Transmembrane helix</keyword>
<evidence type="ECO:0000313" key="13">
    <source>
        <dbReference type="Proteomes" id="UP000054485"/>
    </source>
</evidence>
<dbReference type="InterPro" id="IPR017972">
    <property type="entry name" value="Cyt_P450_CS"/>
</dbReference>
<sequence>MLDDGPVFYLAISALAIFTVLGCCQKYRLSHSQPQLTLPGPKPLPVLGNMLSLDTARPWLTFSDWRSTYGNIIYARLLNKPILVINSEEIAKDLFERRSNIYSDRTQSFVYEAFASDFNLAFMQYGDSRWRLHRRLLHQSFNQAEIPTYHAAQLRSAHRMLFSLLQDPGNCESHFRTYTVSFVLSLIYDCGDKVKDDHIVHAVTSYAALIEDGLAPTAMMLMETFPFLLQLPSWFPGATFKRASTKCIQAGQHVKEILFQHVKEKMSTSDTGPCFVADALNRMHFSKEDDAIKTAVKEVASIAFTGVLPLIQTVSTLLVFLLAMILNPEVQAKAHEEIDRVVGKDRLPDFNDRPALPYVEAILRETFRWHPVTPFGVPHATTTSDVYNGYFIPKGLAMTHDPKKYPNPDEFKPERFLHEDGSLTSDTMSIVFGWGRRICPGRHVADASVWIAIVNFLAFFSAHKARDERGVDIPIVPKFSTGFTIHPETFPCRVVPRLPDASAKTLMHLTGLGPSVYITPKF</sequence>
<dbReference type="PANTHER" id="PTHR46300:SF7">
    <property type="entry name" value="P450, PUTATIVE (EUROFUNG)-RELATED"/>
    <property type="match status" value="1"/>
</dbReference>
<dbReference type="InterPro" id="IPR001128">
    <property type="entry name" value="Cyt_P450"/>
</dbReference>
<dbReference type="InterPro" id="IPR050364">
    <property type="entry name" value="Cytochrome_P450_fung"/>
</dbReference>
<dbReference type="InterPro" id="IPR002401">
    <property type="entry name" value="Cyt_P450_E_grp-I"/>
</dbReference>
<evidence type="ECO:0000256" key="7">
    <source>
        <dbReference type="ARBA" id="ARBA00023004"/>
    </source>
</evidence>
<dbReference type="Gene3D" id="1.10.630.10">
    <property type="entry name" value="Cytochrome P450"/>
    <property type="match status" value="1"/>
</dbReference>
<evidence type="ECO:0000256" key="8">
    <source>
        <dbReference type="ARBA" id="ARBA00023033"/>
    </source>
</evidence>
<dbReference type="Proteomes" id="UP000054485">
    <property type="component" value="Unassembled WGS sequence"/>
</dbReference>
<evidence type="ECO:0000256" key="10">
    <source>
        <dbReference type="RuleBase" id="RU000461"/>
    </source>
</evidence>
<dbReference type="OrthoDB" id="3934656at2759"/>
<evidence type="ECO:0000256" key="4">
    <source>
        <dbReference type="ARBA" id="ARBA00022617"/>
    </source>
</evidence>
<dbReference type="PROSITE" id="PS00086">
    <property type="entry name" value="CYTOCHROME_P450"/>
    <property type="match status" value="1"/>
</dbReference>
<name>A0A0D0B5Q1_9AGAM</name>
<comment type="pathway">
    <text evidence="2">Secondary metabolite biosynthesis.</text>
</comment>
<dbReference type="PANTHER" id="PTHR46300">
    <property type="entry name" value="P450, PUTATIVE (EUROFUNG)-RELATED-RELATED"/>
    <property type="match status" value="1"/>
</dbReference>
<dbReference type="GO" id="GO:0020037">
    <property type="term" value="F:heme binding"/>
    <property type="evidence" value="ECO:0007669"/>
    <property type="project" value="InterPro"/>
</dbReference>
<keyword evidence="6 10" id="KW-0560">Oxidoreductase</keyword>
<protein>
    <recommendedName>
        <fullName evidence="14">Cytochrome P450</fullName>
    </recommendedName>
</protein>
<evidence type="ECO:0000313" key="12">
    <source>
        <dbReference type="EMBL" id="KIK39178.1"/>
    </source>
</evidence>
<dbReference type="SUPFAM" id="SSF48264">
    <property type="entry name" value="Cytochrome P450"/>
    <property type="match status" value="1"/>
</dbReference>
<keyword evidence="11" id="KW-0812">Transmembrane</keyword>
<evidence type="ECO:0000256" key="1">
    <source>
        <dbReference type="ARBA" id="ARBA00001971"/>
    </source>
</evidence>
<feature type="transmembrane region" description="Helical" evidence="11">
    <location>
        <begin position="302"/>
        <end position="326"/>
    </location>
</feature>
<dbReference type="STRING" id="930992.A0A0D0B5Q1"/>
<keyword evidence="13" id="KW-1185">Reference proteome</keyword>
<evidence type="ECO:0000256" key="11">
    <source>
        <dbReference type="SAM" id="Phobius"/>
    </source>
</evidence>
<dbReference type="Pfam" id="PF00067">
    <property type="entry name" value="p450"/>
    <property type="match status" value="1"/>
</dbReference>
<dbReference type="GO" id="GO:0016705">
    <property type="term" value="F:oxidoreductase activity, acting on paired donors, with incorporation or reduction of molecular oxygen"/>
    <property type="evidence" value="ECO:0007669"/>
    <property type="project" value="InterPro"/>
</dbReference>
<dbReference type="InParanoid" id="A0A0D0B5Q1"/>
<reference evidence="12 13" key="1">
    <citation type="submission" date="2014-04" db="EMBL/GenBank/DDBJ databases">
        <authorList>
            <consortium name="DOE Joint Genome Institute"/>
            <person name="Kuo A."/>
            <person name="Ruytinx J."/>
            <person name="Rineau F."/>
            <person name="Colpaert J."/>
            <person name="Kohler A."/>
            <person name="Nagy L.G."/>
            <person name="Floudas D."/>
            <person name="Copeland A."/>
            <person name="Barry K.W."/>
            <person name="Cichocki N."/>
            <person name="Veneault-Fourrey C."/>
            <person name="LaButti K."/>
            <person name="Lindquist E.A."/>
            <person name="Lipzen A."/>
            <person name="Lundell T."/>
            <person name="Morin E."/>
            <person name="Murat C."/>
            <person name="Sun H."/>
            <person name="Tunlid A."/>
            <person name="Henrissat B."/>
            <person name="Grigoriev I.V."/>
            <person name="Hibbett D.S."/>
            <person name="Martin F."/>
            <person name="Nordberg H.P."/>
            <person name="Cantor M.N."/>
            <person name="Hua S.X."/>
        </authorList>
    </citation>
    <scope>NUCLEOTIDE SEQUENCE [LARGE SCALE GENOMIC DNA]</scope>
    <source>
        <strain evidence="12 13">UH-Slu-Lm8-n1</strain>
    </source>
</reference>
<keyword evidence="5 9" id="KW-0479">Metal-binding</keyword>
<dbReference type="GO" id="GO:0004497">
    <property type="term" value="F:monooxygenase activity"/>
    <property type="evidence" value="ECO:0007669"/>
    <property type="project" value="UniProtKB-KW"/>
</dbReference>
<organism evidence="12 13">
    <name type="scientific">Suillus luteus UH-Slu-Lm8-n1</name>
    <dbReference type="NCBI Taxonomy" id="930992"/>
    <lineage>
        <taxon>Eukaryota</taxon>
        <taxon>Fungi</taxon>
        <taxon>Dikarya</taxon>
        <taxon>Basidiomycota</taxon>
        <taxon>Agaricomycotina</taxon>
        <taxon>Agaricomycetes</taxon>
        <taxon>Agaricomycetidae</taxon>
        <taxon>Boletales</taxon>
        <taxon>Suillineae</taxon>
        <taxon>Suillaceae</taxon>
        <taxon>Suillus</taxon>
    </lineage>
</organism>
<dbReference type="GO" id="GO:0005506">
    <property type="term" value="F:iron ion binding"/>
    <property type="evidence" value="ECO:0007669"/>
    <property type="project" value="InterPro"/>
</dbReference>
<keyword evidence="8 10" id="KW-0503">Monooxygenase</keyword>
<feature type="binding site" description="axial binding residue" evidence="9">
    <location>
        <position position="439"/>
    </location>
    <ligand>
        <name>heme</name>
        <dbReference type="ChEBI" id="CHEBI:30413"/>
    </ligand>
    <ligandPart>
        <name>Fe</name>
        <dbReference type="ChEBI" id="CHEBI:18248"/>
    </ligandPart>
</feature>
<comment type="similarity">
    <text evidence="3 10">Belongs to the cytochrome P450 family.</text>
</comment>
<comment type="cofactor">
    <cofactor evidence="1 9">
        <name>heme</name>
        <dbReference type="ChEBI" id="CHEBI:30413"/>
    </cofactor>
</comment>
<dbReference type="HOGENOM" id="CLU_001570_2_3_1"/>
<keyword evidence="4 9" id="KW-0349">Heme</keyword>
<dbReference type="InterPro" id="IPR036396">
    <property type="entry name" value="Cyt_P450_sf"/>
</dbReference>
<proteinExistence type="inferred from homology"/>
<feature type="transmembrane region" description="Helical" evidence="11">
    <location>
        <begin position="6"/>
        <end position="24"/>
    </location>
</feature>
<keyword evidence="7 9" id="KW-0408">Iron</keyword>
<evidence type="ECO:0000256" key="2">
    <source>
        <dbReference type="ARBA" id="ARBA00005179"/>
    </source>
</evidence>
<gene>
    <name evidence="12" type="ORF">CY34DRAFT_89704</name>
</gene>
<dbReference type="EMBL" id="KN835355">
    <property type="protein sequence ID" value="KIK39178.1"/>
    <property type="molecule type" value="Genomic_DNA"/>
</dbReference>
<dbReference type="CDD" id="cd11065">
    <property type="entry name" value="CYP64-like"/>
    <property type="match status" value="1"/>
</dbReference>
<dbReference type="AlphaFoldDB" id="A0A0D0B5Q1"/>